<feature type="transmembrane region" description="Helical" evidence="2">
    <location>
        <begin position="12"/>
        <end position="32"/>
    </location>
</feature>
<dbReference type="RefSeq" id="WP_103992839.1">
    <property type="nucleotide sequence ID" value="NZ_CP031311.1"/>
</dbReference>
<keyword evidence="2" id="KW-0472">Membrane</keyword>
<evidence type="ECO:0000256" key="2">
    <source>
        <dbReference type="SAM" id="Phobius"/>
    </source>
</evidence>
<evidence type="ECO:0000313" key="4">
    <source>
        <dbReference type="EMBL" id="QCC48602.1"/>
    </source>
</evidence>
<feature type="domain" description="Right handed beta helix" evidence="3">
    <location>
        <begin position="217"/>
        <end position="309"/>
    </location>
</feature>
<dbReference type="OrthoDB" id="290472at2157"/>
<feature type="domain" description="Right handed beta helix" evidence="3">
    <location>
        <begin position="95"/>
        <end position="206"/>
    </location>
</feature>
<dbReference type="EMBL" id="CP031311">
    <property type="protein sequence ID" value="QCC48602.1"/>
    <property type="molecule type" value="Genomic_DNA"/>
</dbReference>
<dbReference type="GeneID" id="95973615"/>
<dbReference type="Gene3D" id="2.160.20.10">
    <property type="entry name" value="Single-stranded right-handed beta-helix, Pectin lyase-like"/>
    <property type="match status" value="1"/>
</dbReference>
<reference evidence="4 7" key="2">
    <citation type="journal article" date="2019" name="Nat. Commun.">
        <title>A new type of DNA phosphorothioation-based antiviral system in archaea.</title>
        <authorList>
            <person name="Xiong L."/>
            <person name="Liu S."/>
            <person name="Chen S."/>
            <person name="Xiao Y."/>
            <person name="Zhu B."/>
            <person name="Gao Y."/>
            <person name="Zhang Y."/>
            <person name="Chen B."/>
            <person name="Luo J."/>
            <person name="Deng Z."/>
            <person name="Chen X."/>
            <person name="Wang L."/>
            <person name="Chen S."/>
        </authorList>
    </citation>
    <scope>NUCLEOTIDE SEQUENCE [LARGE SCALE GENOMIC DNA]</scope>
    <source>
        <strain evidence="4 7">CGMCC 1.10331</strain>
    </source>
</reference>
<gene>
    <name evidence="4" type="ORF">DV707_13555</name>
    <name evidence="5" type="ORF">SAMN04488133_3200</name>
</gene>
<evidence type="ECO:0000313" key="6">
    <source>
        <dbReference type="Proteomes" id="UP000236740"/>
    </source>
</evidence>
<keyword evidence="2" id="KW-1133">Transmembrane helix</keyword>
<name>A0A1H6C5M6_9EURY</name>
<accession>A0A1H6C5M6</accession>
<evidence type="ECO:0000313" key="5">
    <source>
        <dbReference type="EMBL" id="SEG67676.1"/>
    </source>
</evidence>
<evidence type="ECO:0000256" key="1">
    <source>
        <dbReference type="SAM" id="MobiDB-lite"/>
    </source>
</evidence>
<dbReference type="SUPFAM" id="SSF51126">
    <property type="entry name" value="Pectin lyase-like"/>
    <property type="match status" value="1"/>
</dbReference>
<protein>
    <submittedName>
        <fullName evidence="5">Right handed beta helix region</fullName>
    </submittedName>
</protein>
<dbReference type="Proteomes" id="UP000296733">
    <property type="component" value="Chromosome"/>
</dbReference>
<sequence>MTDRRWATRRSALKFGAVGSFGAVTGLVPIVSQAAPEGIEDCTTIDEPGEYELKNDITGGGTLGPDDDACIEIRSDGVILDGNGYVIEGDGDGTGILTETGGLNSTIQNLTVRGFEYGIEDDFASRLTIKSVTSEQNRVGIYGDLSTITCTNSTIRENDNDGISLFNGESLIVRDCEIRDNGGNPVLMCCRNRVVFEDCVIVGNGEPARFPMVPGTRIEGTEIAESSGAGISTIYGDRQNTPDEPVEITDSYIHDNDGPGIAHGNGYLEVIGCTLSGNQDGYYADGIEAGSAVLRYNNIEDNEEYGAFFREVLEGEVDAECNYWGDESGPKHPNNPRSDPKGQRVTASIDVVPWSVERIKDNEGVCIGGQERVGYISLSSFTKVTGDDEVACVPDEDGWGDSFYIRREARNGWSDEGVVVDVPNSSQSFRGYLITAEGDTPSSGGPSGEGPWGEDCSSWLFVNEEQEVQFDIEQTVHDPEPIVAHEAVQPTNGDGDDVGLPLDLVRTTFAPFAEAE</sequence>
<dbReference type="Pfam" id="PF13229">
    <property type="entry name" value="Beta_helix"/>
    <property type="match status" value="2"/>
</dbReference>
<evidence type="ECO:0000259" key="3">
    <source>
        <dbReference type="Pfam" id="PF13229"/>
    </source>
</evidence>
<evidence type="ECO:0000313" key="7">
    <source>
        <dbReference type="Proteomes" id="UP000296733"/>
    </source>
</evidence>
<organism evidence="5 6">
    <name type="scientific">Halobellus limi</name>
    <dbReference type="NCBI Taxonomy" id="699433"/>
    <lineage>
        <taxon>Archaea</taxon>
        <taxon>Methanobacteriati</taxon>
        <taxon>Methanobacteriota</taxon>
        <taxon>Stenosarchaea group</taxon>
        <taxon>Halobacteria</taxon>
        <taxon>Halobacteriales</taxon>
        <taxon>Haloferacaceae</taxon>
        <taxon>Halobellus</taxon>
    </lineage>
</organism>
<dbReference type="KEGG" id="hlm:DV707_13555"/>
<feature type="region of interest" description="Disordered" evidence="1">
    <location>
        <begin position="324"/>
        <end position="344"/>
    </location>
</feature>
<dbReference type="InterPro" id="IPR006311">
    <property type="entry name" value="TAT_signal"/>
</dbReference>
<keyword evidence="2" id="KW-0812">Transmembrane</keyword>
<dbReference type="AlphaFoldDB" id="A0A1H6C5M6"/>
<dbReference type="InterPro" id="IPR011050">
    <property type="entry name" value="Pectin_lyase_fold/virulence"/>
</dbReference>
<dbReference type="PROSITE" id="PS51318">
    <property type="entry name" value="TAT"/>
    <property type="match status" value="1"/>
</dbReference>
<reference evidence="5 6" key="1">
    <citation type="submission" date="2016-10" db="EMBL/GenBank/DDBJ databases">
        <authorList>
            <person name="de Groot N.N."/>
        </authorList>
    </citation>
    <scope>NUCLEOTIDE SEQUENCE [LARGE SCALE GENOMIC DNA]</scope>
    <source>
        <strain evidence="5 6">CGMCC 1.10331</strain>
    </source>
</reference>
<dbReference type="InterPro" id="IPR012334">
    <property type="entry name" value="Pectin_lyas_fold"/>
</dbReference>
<keyword evidence="6" id="KW-1185">Reference proteome</keyword>
<dbReference type="EMBL" id="FNVN01000006">
    <property type="protein sequence ID" value="SEG67676.1"/>
    <property type="molecule type" value="Genomic_DNA"/>
</dbReference>
<dbReference type="SMART" id="SM00710">
    <property type="entry name" value="PbH1"/>
    <property type="match status" value="6"/>
</dbReference>
<proteinExistence type="predicted"/>
<dbReference type="Proteomes" id="UP000236740">
    <property type="component" value="Unassembled WGS sequence"/>
</dbReference>
<dbReference type="InterPro" id="IPR039448">
    <property type="entry name" value="Beta_helix"/>
</dbReference>
<dbReference type="InterPro" id="IPR006626">
    <property type="entry name" value="PbH1"/>
</dbReference>